<comment type="caution">
    <text evidence="3">The sequence shown here is derived from an EMBL/GenBank/DDBJ whole genome shotgun (WGS) entry which is preliminary data.</text>
</comment>
<proteinExistence type="predicted"/>
<feature type="chain" id="PRO_5017953391" evidence="1">
    <location>
        <begin position="25"/>
        <end position="454"/>
    </location>
</feature>
<dbReference type="AlphaFoldDB" id="A0A3L7E029"/>
<evidence type="ECO:0000259" key="2">
    <source>
        <dbReference type="PROSITE" id="PS51662"/>
    </source>
</evidence>
<reference evidence="3 4" key="1">
    <citation type="submission" date="2018-07" db="EMBL/GenBank/DDBJ databases">
        <title>Halioglobus sp. genome submission.</title>
        <authorList>
            <person name="Ye M.-Q."/>
            <person name="Du Z.-J."/>
        </authorList>
    </citation>
    <scope>NUCLEOTIDE SEQUENCE [LARGE SCALE GENOMIC DNA]</scope>
    <source>
        <strain evidence="3 4">U0301</strain>
    </source>
</reference>
<evidence type="ECO:0000313" key="4">
    <source>
        <dbReference type="Proteomes" id="UP000265509"/>
    </source>
</evidence>
<dbReference type="Proteomes" id="UP000265509">
    <property type="component" value="Unassembled WGS sequence"/>
</dbReference>
<keyword evidence="4" id="KW-1185">Reference proteome</keyword>
<dbReference type="InterPro" id="IPR003431">
    <property type="entry name" value="B-propeller_Phytase"/>
</dbReference>
<dbReference type="EMBL" id="QRAN01000010">
    <property type="protein sequence ID" value="RLQ21743.1"/>
    <property type="molecule type" value="Genomic_DNA"/>
</dbReference>
<keyword evidence="1" id="KW-0732">Signal</keyword>
<dbReference type="Gene3D" id="2.120.10.30">
    <property type="entry name" value="TolB, C-terminal domain"/>
    <property type="match status" value="1"/>
</dbReference>
<feature type="domain" description="BPP" evidence="2">
    <location>
        <begin position="24"/>
        <end position="443"/>
    </location>
</feature>
<evidence type="ECO:0000256" key="1">
    <source>
        <dbReference type="SAM" id="SignalP"/>
    </source>
</evidence>
<dbReference type="PROSITE" id="PS51662">
    <property type="entry name" value="BP_PHYTASE"/>
    <property type="match status" value="1"/>
</dbReference>
<dbReference type="RefSeq" id="WP_117954331.1">
    <property type="nucleotide sequence ID" value="NZ_QRAN01000010.1"/>
</dbReference>
<protein>
    <submittedName>
        <fullName evidence="3">Phytase</fullName>
    </submittedName>
</protein>
<dbReference type="InterPro" id="IPR011042">
    <property type="entry name" value="6-blade_b-propeller_TolB-like"/>
</dbReference>
<organism evidence="3 4">
    <name type="scientific">Seongchinamella sediminis</name>
    <dbReference type="NCBI Taxonomy" id="2283635"/>
    <lineage>
        <taxon>Bacteria</taxon>
        <taxon>Pseudomonadati</taxon>
        <taxon>Pseudomonadota</taxon>
        <taxon>Gammaproteobacteria</taxon>
        <taxon>Cellvibrionales</taxon>
        <taxon>Halieaceae</taxon>
        <taxon>Seongchinamella</taxon>
    </lineage>
</organism>
<evidence type="ECO:0000313" key="3">
    <source>
        <dbReference type="EMBL" id="RLQ21743.1"/>
    </source>
</evidence>
<feature type="signal peptide" evidence="1">
    <location>
        <begin position="1"/>
        <end position="24"/>
    </location>
</feature>
<dbReference type="Pfam" id="PF02333">
    <property type="entry name" value="Phytase"/>
    <property type="match status" value="2"/>
</dbReference>
<dbReference type="OrthoDB" id="8696437at2"/>
<accession>A0A3L7E029</accession>
<gene>
    <name evidence="3" type="ORF">DWB85_10660</name>
</gene>
<dbReference type="SUPFAM" id="SSF50956">
    <property type="entry name" value="Thermostable phytase (3-phytase)"/>
    <property type="match status" value="1"/>
</dbReference>
<name>A0A3L7E029_9GAMM</name>
<dbReference type="GO" id="GO:0016158">
    <property type="term" value="F:inositol hexakisphosphate 3-phosphatase activity"/>
    <property type="evidence" value="ECO:0007669"/>
    <property type="project" value="InterPro"/>
</dbReference>
<sequence length="454" mass="48685">MIPNYRLPASLSTTLCALTLLASAQVLSAAPASVQATLETRPHFDEAAGNFTDVDDPAIWVHPSRPGSSLVAGTLKEGGLDLYTLEGKLRQHLPPRPAPSCANADSPCDNVAGRLNNAEIVYAFPLQGKPTDLVVASDRGFDSLAVFALGADDSGQYRLEDITDTTARPIFSADQAAVNAGYTAYGLATYGDQGSTMVLVSQNSTTRVALLELKEGANGSVGFTHRAYLDFPHEFATGESRWAPCSDDDIDRPQFEGMVADPAHNALYLAQEDVGIWRIAMDAPQDREQWQLFARAAEFGVPYDRQWDENAGEYNCTLLTEENPGLGDPHLHADLEGLTLYDAGDGNGYLLISSQGDNSVAVYERGAGNRYLGSFRVEDGSVDGVQETDGMMVTNVALGEAFPAGLLVMHDGDDQPTAQEGSGGPREATNFKFIDWASISKALNLPMDTGNRVR</sequence>